<dbReference type="OrthoDB" id="9813147at2"/>
<keyword evidence="2" id="KW-1185">Reference proteome</keyword>
<dbReference type="RefSeq" id="WP_125955525.1">
    <property type="nucleotide sequence ID" value="NZ_JAQEJV010000001.1"/>
</dbReference>
<proteinExistence type="predicted"/>
<protein>
    <submittedName>
        <fullName evidence="1">Uncharacterized protein</fullName>
    </submittedName>
</protein>
<gene>
    <name evidence="1" type="ORF">CBF36_00110</name>
</gene>
<dbReference type="Proteomes" id="UP000288490">
    <property type="component" value="Unassembled WGS sequence"/>
</dbReference>
<evidence type="ECO:0000313" key="1">
    <source>
        <dbReference type="EMBL" id="RST96171.1"/>
    </source>
</evidence>
<dbReference type="AlphaFoldDB" id="A0A429ZR85"/>
<organism evidence="1 2">
    <name type="scientific">Vagococcus bubulae</name>
    <dbReference type="NCBI Taxonomy" id="1977868"/>
    <lineage>
        <taxon>Bacteria</taxon>
        <taxon>Bacillati</taxon>
        <taxon>Bacillota</taxon>
        <taxon>Bacilli</taxon>
        <taxon>Lactobacillales</taxon>
        <taxon>Enterococcaceae</taxon>
        <taxon>Vagococcus</taxon>
    </lineage>
</organism>
<name>A0A429ZR85_9ENTE</name>
<reference evidence="1 2" key="1">
    <citation type="submission" date="2017-05" db="EMBL/GenBank/DDBJ databases">
        <title>Vagococcus spp. assemblies.</title>
        <authorList>
            <person name="Gulvik C.A."/>
        </authorList>
    </citation>
    <scope>NUCLEOTIDE SEQUENCE [LARGE SCALE GENOMIC DNA]</scope>
    <source>
        <strain evidence="1 2">SS1994</strain>
    </source>
</reference>
<sequence>MKGAINGHQYWKNKKYIVDGLNLEQYKINRLTEIMLEFVSFSDWAYSENDGKYSKEKAATNKFITGRDKKVEKSSIFVAGVGFGWNFNKAYGGSQMRPNGYINDYANNIVYDRTNEKDKKLRGEVFTGSGRENYKTENLIEIKVGETSPSLQQIEEIVKDYWHYKETEKNKKSAEKVPANPGWNKILFGPPGTGKTYSIKQYMEGSYSTGYEK</sequence>
<evidence type="ECO:0000313" key="2">
    <source>
        <dbReference type="Proteomes" id="UP000288490"/>
    </source>
</evidence>
<dbReference type="EMBL" id="NGJT01000001">
    <property type="protein sequence ID" value="RST96171.1"/>
    <property type="molecule type" value="Genomic_DNA"/>
</dbReference>
<comment type="caution">
    <text evidence="1">The sequence shown here is derived from an EMBL/GenBank/DDBJ whole genome shotgun (WGS) entry which is preliminary data.</text>
</comment>
<accession>A0A429ZR85</accession>